<dbReference type="Proteomes" id="UP000306102">
    <property type="component" value="Unassembled WGS sequence"/>
</dbReference>
<evidence type="ECO:0000256" key="2">
    <source>
        <dbReference type="ARBA" id="ARBA00005982"/>
    </source>
</evidence>
<keyword evidence="3 7" id="KW-0812">Transmembrane</keyword>
<dbReference type="Gene3D" id="1.20.1250.20">
    <property type="entry name" value="MFS general substrate transporter like domains"/>
    <property type="match status" value="1"/>
</dbReference>
<reference evidence="8 9" key="1">
    <citation type="journal article" date="2018" name="Proc. Natl. Acad. Sci. U.S.A.">
        <title>Draft genome sequence of Camellia sinensis var. sinensis provides insights into the evolution of the tea genome and tea quality.</title>
        <authorList>
            <person name="Wei C."/>
            <person name="Yang H."/>
            <person name="Wang S."/>
            <person name="Zhao J."/>
            <person name="Liu C."/>
            <person name="Gao L."/>
            <person name="Xia E."/>
            <person name="Lu Y."/>
            <person name="Tai Y."/>
            <person name="She G."/>
            <person name="Sun J."/>
            <person name="Cao H."/>
            <person name="Tong W."/>
            <person name="Gao Q."/>
            <person name="Li Y."/>
            <person name="Deng W."/>
            <person name="Jiang X."/>
            <person name="Wang W."/>
            <person name="Chen Q."/>
            <person name="Zhang S."/>
            <person name="Li H."/>
            <person name="Wu J."/>
            <person name="Wang P."/>
            <person name="Li P."/>
            <person name="Shi C."/>
            <person name="Zheng F."/>
            <person name="Jian J."/>
            <person name="Huang B."/>
            <person name="Shan D."/>
            <person name="Shi M."/>
            <person name="Fang C."/>
            <person name="Yue Y."/>
            <person name="Li F."/>
            <person name="Li D."/>
            <person name="Wei S."/>
            <person name="Han B."/>
            <person name="Jiang C."/>
            <person name="Yin Y."/>
            <person name="Xia T."/>
            <person name="Zhang Z."/>
            <person name="Bennetzen J.L."/>
            <person name="Zhao S."/>
            <person name="Wan X."/>
        </authorList>
    </citation>
    <scope>NUCLEOTIDE SEQUENCE [LARGE SCALE GENOMIC DNA]</scope>
    <source>
        <strain evidence="9">cv. Shuchazao</strain>
        <tissue evidence="8">Leaf</tissue>
    </source>
</reference>
<gene>
    <name evidence="8" type="ORF">TEA_017766</name>
</gene>
<organism evidence="8 9">
    <name type="scientific">Camellia sinensis var. sinensis</name>
    <name type="common">China tea</name>
    <dbReference type="NCBI Taxonomy" id="542762"/>
    <lineage>
        <taxon>Eukaryota</taxon>
        <taxon>Viridiplantae</taxon>
        <taxon>Streptophyta</taxon>
        <taxon>Embryophyta</taxon>
        <taxon>Tracheophyta</taxon>
        <taxon>Spermatophyta</taxon>
        <taxon>Magnoliopsida</taxon>
        <taxon>eudicotyledons</taxon>
        <taxon>Gunneridae</taxon>
        <taxon>Pentapetalae</taxon>
        <taxon>asterids</taxon>
        <taxon>Ericales</taxon>
        <taxon>Theaceae</taxon>
        <taxon>Camellia</taxon>
    </lineage>
</organism>
<proteinExistence type="inferred from homology"/>
<protein>
    <recommendedName>
        <fullName evidence="10">Major facilitator superfamily (MFS) profile domain-containing protein</fullName>
    </recommendedName>
</protein>
<comment type="similarity">
    <text evidence="2">Belongs to the major facilitator superfamily. Proton-dependent oligopeptide transporter (POT/PTR) (TC 2.A.17) family.</text>
</comment>
<feature type="transmembrane region" description="Helical" evidence="7">
    <location>
        <begin position="95"/>
        <end position="114"/>
    </location>
</feature>
<comment type="subcellular location">
    <subcellularLocation>
        <location evidence="1">Membrane</location>
        <topology evidence="1">Multi-pass membrane protein</topology>
    </subcellularLocation>
</comment>
<evidence type="ECO:0000313" key="8">
    <source>
        <dbReference type="EMBL" id="THG04700.1"/>
    </source>
</evidence>
<evidence type="ECO:0008006" key="10">
    <source>
        <dbReference type="Google" id="ProtNLM"/>
    </source>
</evidence>
<evidence type="ECO:0000256" key="7">
    <source>
        <dbReference type="SAM" id="Phobius"/>
    </source>
</evidence>
<feature type="transmembrane region" description="Helical" evidence="7">
    <location>
        <begin position="120"/>
        <end position="137"/>
    </location>
</feature>
<dbReference type="SMR" id="A0A4S4DNT7"/>
<evidence type="ECO:0000256" key="1">
    <source>
        <dbReference type="ARBA" id="ARBA00004141"/>
    </source>
</evidence>
<keyword evidence="4 7" id="KW-1133">Transmembrane helix</keyword>
<evidence type="ECO:0000256" key="4">
    <source>
        <dbReference type="ARBA" id="ARBA00022989"/>
    </source>
</evidence>
<dbReference type="InterPro" id="IPR036259">
    <property type="entry name" value="MFS_trans_sf"/>
</dbReference>
<feature type="transmembrane region" description="Helical" evidence="7">
    <location>
        <begin position="21"/>
        <end position="42"/>
    </location>
</feature>
<feature type="transmembrane region" description="Helical" evidence="7">
    <location>
        <begin position="201"/>
        <end position="221"/>
    </location>
</feature>
<dbReference type="SUPFAM" id="SSF103473">
    <property type="entry name" value="MFS general substrate transporter"/>
    <property type="match status" value="1"/>
</dbReference>
<dbReference type="EMBL" id="SDRB02010721">
    <property type="protein sequence ID" value="THG04700.1"/>
    <property type="molecule type" value="Genomic_DNA"/>
</dbReference>
<feature type="transmembrane region" description="Helical" evidence="7">
    <location>
        <begin position="62"/>
        <end position="83"/>
    </location>
</feature>
<evidence type="ECO:0000256" key="6">
    <source>
        <dbReference type="ARBA" id="ARBA00044504"/>
    </source>
</evidence>
<accession>A0A4S4DNT7</accession>
<dbReference type="Pfam" id="PF00854">
    <property type="entry name" value="PTR2"/>
    <property type="match status" value="1"/>
</dbReference>
<dbReference type="PANTHER" id="PTHR11654">
    <property type="entry name" value="OLIGOPEPTIDE TRANSPORTER-RELATED"/>
    <property type="match status" value="1"/>
</dbReference>
<feature type="transmembrane region" description="Helical" evidence="7">
    <location>
        <begin position="501"/>
        <end position="519"/>
    </location>
</feature>
<feature type="transmembrane region" description="Helical" evidence="7">
    <location>
        <begin position="350"/>
        <end position="372"/>
    </location>
</feature>
<name>A0A4S4DNT7_CAMSN</name>
<dbReference type="AlphaFoldDB" id="A0A4S4DNT7"/>
<evidence type="ECO:0000313" key="9">
    <source>
        <dbReference type="Proteomes" id="UP000306102"/>
    </source>
</evidence>
<evidence type="ECO:0000256" key="3">
    <source>
        <dbReference type="ARBA" id="ARBA00022692"/>
    </source>
</evidence>
<feature type="transmembrane region" description="Helical" evidence="7">
    <location>
        <begin position="173"/>
        <end position="195"/>
    </location>
</feature>
<dbReference type="GO" id="GO:0022857">
    <property type="term" value="F:transmembrane transporter activity"/>
    <property type="evidence" value="ECO:0007669"/>
    <property type="project" value="InterPro"/>
</dbReference>
<comment type="caution">
    <text evidence="8">The sequence shown here is derived from an EMBL/GenBank/DDBJ whole genome shotgun (WGS) entry which is preliminary data.</text>
</comment>
<sequence>MADASSWYAKLLHATVRWFRYNIVFCKAVAFMTALLFSNSVVDYGVVRILISYLEKNWKKVNLAKVASVINVKDGISAVMMIVLAHISDTWTGRFVMVVCSTAAYAIGFWVLYVSAMFNSANNVVLCFYLAMVPIAAGRAMRGPTLYAFLGDQIGHQDEPNQDKKRVQARVKFWVRLNKFLGATVAFFVFGPLLWKESFEISAIAMTISGFLFSCGFPFYYRKKPTGSPITDVYYVIKAAIWKRNLDYPATPKQFYHNDKGELELSPHVALLRWLDKAAIEETSNSSMSSPEEQESRGMLCPAAQVTKVKLLLTMAPMWATFFNYCLVVATGSTFFFLQTSNMDGHINLTYFSIIRTFSSFIASFLYELLVLRLCTERQQKHAWKVRIGVGMFCSFLSCMVARFVEIYRLKLYKDNIGEKIIPMSVFWLTPQFCLLGFMEGLCEDGLVDFYCQQVPESMKAYGPPFNRWVLGMGNFVSILWVLTFKPWFGDNINDSQLDNYYAILAIVSIANLFVYGLVSNMPIYNIDQVAEKDVQLQEILADGNKSPVSKSFIPPSHLSIATSTQRITASTSFPEHQSRNTGIVVQKKLSHQKTM</sequence>
<comment type="similarity">
    <text evidence="6">Belongs to the major facilitator superfamily. Phosphate:H(+) symporter (TC 2.A.1.9) family.</text>
</comment>
<keyword evidence="9" id="KW-1185">Reference proteome</keyword>
<dbReference type="InterPro" id="IPR000109">
    <property type="entry name" value="POT_fam"/>
</dbReference>
<feature type="transmembrane region" description="Helical" evidence="7">
    <location>
        <begin position="469"/>
        <end position="489"/>
    </location>
</feature>
<evidence type="ECO:0000256" key="5">
    <source>
        <dbReference type="ARBA" id="ARBA00023136"/>
    </source>
</evidence>
<feature type="transmembrane region" description="Helical" evidence="7">
    <location>
        <begin position="318"/>
        <end position="338"/>
    </location>
</feature>
<dbReference type="GO" id="GO:0016020">
    <property type="term" value="C:membrane"/>
    <property type="evidence" value="ECO:0007669"/>
    <property type="project" value="UniProtKB-SubCell"/>
</dbReference>
<keyword evidence="5 7" id="KW-0472">Membrane</keyword>